<proteinExistence type="predicted"/>
<dbReference type="PROSITE" id="PS50878">
    <property type="entry name" value="RT_POL"/>
    <property type="match status" value="1"/>
</dbReference>
<dbReference type="InterPro" id="IPR036875">
    <property type="entry name" value="Znf_CCHC_sf"/>
</dbReference>
<dbReference type="PANTHER" id="PTHR37984">
    <property type="entry name" value="PROTEIN CBG26694"/>
    <property type="match status" value="1"/>
</dbReference>
<reference evidence="10" key="1">
    <citation type="journal article" date="2015" name="Proc. Natl. Acad. Sci. U.S.A.">
        <title>Genome sequence of the Asian Tiger mosquito, Aedes albopictus, reveals insights into its biology, genetics, and evolution.</title>
        <authorList>
            <person name="Chen X.G."/>
            <person name="Jiang X."/>
            <person name="Gu J."/>
            <person name="Xu M."/>
            <person name="Wu Y."/>
            <person name="Deng Y."/>
            <person name="Zhang C."/>
            <person name="Bonizzoni M."/>
            <person name="Dermauw W."/>
            <person name="Vontas J."/>
            <person name="Armbruster P."/>
            <person name="Huang X."/>
            <person name="Yang Y."/>
            <person name="Zhang H."/>
            <person name="He W."/>
            <person name="Peng H."/>
            <person name="Liu Y."/>
            <person name="Wu K."/>
            <person name="Chen J."/>
            <person name="Lirakis M."/>
            <person name="Topalis P."/>
            <person name="Van Leeuwen T."/>
            <person name="Hall A.B."/>
            <person name="Jiang X."/>
            <person name="Thorpe C."/>
            <person name="Mueller R.L."/>
            <person name="Sun C."/>
            <person name="Waterhouse R.M."/>
            <person name="Yan G."/>
            <person name="Tu Z.J."/>
            <person name="Fang X."/>
            <person name="James A.A."/>
        </authorList>
    </citation>
    <scope>NUCLEOTIDE SEQUENCE [LARGE SCALE GENOMIC DNA]</scope>
    <source>
        <strain evidence="10">Foshan</strain>
    </source>
</reference>
<dbReference type="Gene3D" id="3.10.10.10">
    <property type="entry name" value="HIV Type 1 Reverse Transcriptase, subunit A, domain 1"/>
    <property type="match status" value="1"/>
</dbReference>
<keyword evidence="3" id="KW-0460">Magnesium</keyword>
<dbReference type="Pfam" id="PF00078">
    <property type="entry name" value="RVT_1"/>
    <property type="match status" value="1"/>
</dbReference>
<evidence type="ECO:0000256" key="1">
    <source>
        <dbReference type="ARBA" id="ARBA00022670"/>
    </source>
</evidence>
<evidence type="ECO:0000256" key="6">
    <source>
        <dbReference type="ARBA" id="ARBA00023268"/>
    </source>
</evidence>
<evidence type="ECO:0000313" key="10">
    <source>
        <dbReference type="Proteomes" id="UP000069940"/>
    </source>
</evidence>
<keyword evidence="5" id="KW-0238">DNA-binding</keyword>
<dbReference type="Gene3D" id="3.30.70.270">
    <property type="match status" value="2"/>
</dbReference>
<evidence type="ECO:0000256" key="7">
    <source>
        <dbReference type="SAM" id="MobiDB-lite"/>
    </source>
</evidence>
<feature type="region of interest" description="Disordered" evidence="7">
    <location>
        <begin position="251"/>
        <end position="283"/>
    </location>
</feature>
<sequence>MHERVANLEKVIAHLARTLESSKEPTKSPTEQGARMENLPVAEKGWGATDGNNVMDRASSGSATALRLDQIPPFPKDVPANKLWEAWQRFIENFELAVSLTSASDPVSRAKLLFLAMGPDLQGIVRAAKLRPNLDNSGCYTRFVSNVDTHLKSMTDTSSEHEAFIAMYQMKGESVVTFHSRLTEKVRLCGYSPDDQDRFVRTQLLKGMRNRELAKTARTFGYDINYIVQSAYETDNRPDDNHEQAAYAVAHRDNEERRYEKNVPKAQSRVGSMGPDQKSARYGQGRRSRCSRCNRLSHSGNPCPAVNKRCNSCGTVGHFAAACRKRRVNQVQESQNEKRKRLDSTDWNKDEIAQQGINAITIEDVLVDCRVGSSSPISFLIDSGSDANIVGGSDWAKLCAQSRKGLVNLVSLTLPENQEIRAYAVKTPMTVRHAFRAEIEVVGATKPIVSAEFLVVEEGRRSLLGRSTANEMRLLEVGLGVYNCDESSPNEMFPKMPGIKVKFSVDKSIPPEKNAYYNVPAAYREGARQRLEEMEALGIIERVNTAPEWISGMSAVPKGKNDFRLVVNMRSPNKAIKREYFRLPLLDEIKIKLHGSRFFTKLDLSNAFYHLELARESRDLTTFLTESGMYRFTRLMFGVNCAPEIFQREMSRLLEGVENVVVYIDDILIFADTLEALRSTTAKVLKILRDNNLTLNVAKCEYEKTYMKFLGHELNENGFHVDEAKIKDVRKFRQPTTVSELRSFLGLASFLSSYIKNFADITSPLWAVSTTQTWSWGPDQAKAFEAVKDRITNCTTTLGYFSEHDKTILYTDASPVALGAVLVQQNEREPPRVISFASKSLTPTEQKYAQNQREALGAVWAVEHFSFFLLGRHLTLRTDAEGVAFILKRTRESSKRALTRADGWALRLSPYDYDVEFVRGRDNIADPSSRLYVGVDEPFDEYRSPWEIGCLEVNATGFLTEHEIRDATATDREL</sequence>
<dbReference type="SUPFAM" id="SSF57756">
    <property type="entry name" value="Retrovirus zinc finger-like domains"/>
    <property type="match status" value="1"/>
</dbReference>
<dbReference type="CDD" id="cd01647">
    <property type="entry name" value="RT_LTR"/>
    <property type="match status" value="1"/>
</dbReference>
<keyword evidence="10" id="KW-1185">Reference proteome</keyword>
<keyword evidence="1" id="KW-0645">Protease</keyword>
<protein>
    <recommendedName>
        <fullName evidence="8">Reverse transcriptase domain-containing protein</fullName>
    </recommendedName>
</protein>
<dbReference type="GeneID" id="134290548"/>
<dbReference type="InterPro" id="IPR001878">
    <property type="entry name" value="Znf_CCHC"/>
</dbReference>
<evidence type="ECO:0000313" key="9">
    <source>
        <dbReference type="EnsemblMetazoa" id="AALFPA23_014047.P20417"/>
    </source>
</evidence>
<organism evidence="9 10">
    <name type="scientific">Aedes albopictus</name>
    <name type="common">Asian tiger mosquito</name>
    <name type="synonym">Stegomyia albopicta</name>
    <dbReference type="NCBI Taxonomy" id="7160"/>
    <lineage>
        <taxon>Eukaryota</taxon>
        <taxon>Metazoa</taxon>
        <taxon>Ecdysozoa</taxon>
        <taxon>Arthropoda</taxon>
        <taxon>Hexapoda</taxon>
        <taxon>Insecta</taxon>
        <taxon>Pterygota</taxon>
        <taxon>Neoptera</taxon>
        <taxon>Endopterygota</taxon>
        <taxon>Diptera</taxon>
        <taxon>Nematocera</taxon>
        <taxon>Culicoidea</taxon>
        <taxon>Culicidae</taxon>
        <taxon>Culicinae</taxon>
        <taxon>Aedini</taxon>
        <taxon>Aedes</taxon>
        <taxon>Stegomyia</taxon>
    </lineage>
</organism>
<dbReference type="CDD" id="cd09274">
    <property type="entry name" value="RNase_HI_RT_Ty3"/>
    <property type="match status" value="1"/>
</dbReference>
<keyword evidence="4" id="KW-0229">DNA integration</keyword>
<dbReference type="InterPro" id="IPR001969">
    <property type="entry name" value="Aspartic_peptidase_AS"/>
</dbReference>
<evidence type="ECO:0000259" key="8">
    <source>
        <dbReference type="PROSITE" id="PS50878"/>
    </source>
</evidence>
<dbReference type="InterPro" id="IPR043128">
    <property type="entry name" value="Rev_trsase/Diguanyl_cyclase"/>
</dbReference>
<dbReference type="PANTHER" id="PTHR37984:SF5">
    <property type="entry name" value="PROTEIN NYNRIN-LIKE"/>
    <property type="match status" value="1"/>
</dbReference>
<keyword evidence="6" id="KW-0511">Multifunctional enzyme</keyword>
<feature type="compositionally biased region" description="Basic and acidic residues" evidence="7">
    <location>
        <begin position="251"/>
        <end position="263"/>
    </location>
</feature>
<dbReference type="Proteomes" id="UP000069940">
    <property type="component" value="Unassembled WGS sequence"/>
</dbReference>
<dbReference type="RefSeq" id="XP_062713694.1">
    <property type="nucleotide sequence ID" value="XM_062857710.1"/>
</dbReference>
<keyword evidence="2" id="KW-0064">Aspartyl protease</keyword>
<evidence type="ECO:0000256" key="5">
    <source>
        <dbReference type="ARBA" id="ARBA00023125"/>
    </source>
</evidence>
<accession>A0ABM1Z1D6</accession>
<keyword evidence="2" id="KW-0378">Hydrolase</keyword>
<evidence type="ECO:0000256" key="4">
    <source>
        <dbReference type="ARBA" id="ARBA00022908"/>
    </source>
</evidence>
<dbReference type="EnsemblMetazoa" id="AALFPA23_014047.R20417">
    <property type="protein sequence ID" value="AALFPA23_014047.P20417"/>
    <property type="gene ID" value="AALFPA23_014047"/>
</dbReference>
<dbReference type="InterPro" id="IPR050951">
    <property type="entry name" value="Retrovirus_Pol_polyprotein"/>
</dbReference>
<dbReference type="InterPro" id="IPR000477">
    <property type="entry name" value="RT_dom"/>
</dbReference>
<dbReference type="Gene3D" id="3.10.20.370">
    <property type="match status" value="1"/>
</dbReference>
<dbReference type="InterPro" id="IPR041577">
    <property type="entry name" value="RT_RNaseH_2"/>
</dbReference>
<name>A0ABM1Z1D6_AEDAL</name>
<dbReference type="PROSITE" id="PS00141">
    <property type="entry name" value="ASP_PROTEASE"/>
    <property type="match status" value="1"/>
</dbReference>
<evidence type="ECO:0000256" key="2">
    <source>
        <dbReference type="ARBA" id="ARBA00022750"/>
    </source>
</evidence>
<reference evidence="9" key="2">
    <citation type="submission" date="2025-05" db="UniProtKB">
        <authorList>
            <consortium name="EnsemblMetazoa"/>
        </authorList>
    </citation>
    <scope>IDENTIFICATION</scope>
    <source>
        <strain evidence="9">Foshan</strain>
    </source>
</reference>
<feature type="domain" description="Reverse transcriptase" evidence="8">
    <location>
        <begin position="537"/>
        <end position="714"/>
    </location>
</feature>
<dbReference type="Pfam" id="PF17919">
    <property type="entry name" value="RT_RNaseH_2"/>
    <property type="match status" value="1"/>
</dbReference>
<dbReference type="SUPFAM" id="SSF56672">
    <property type="entry name" value="DNA/RNA polymerases"/>
    <property type="match status" value="1"/>
</dbReference>
<dbReference type="Gene3D" id="4.10.60.10">
    <property type="entry name" value="Zinc finger, CCHC-type"/>
    <property type="match status" value="1"/>
</dbReference>
<dbReference type="InterPro" id="IPR043502">
    <property type="entry name" value="DNA/RNA_pol_sf"/>
</dbReference>
<dbReference type="SMART" id="SM00343">
    <property type="entry name" value="ZnF_C2HC"/>
    <property type="match status" value="2"/>
</dbReference>
<evidence type="ECO:0000256" key="3">
    <source>
        <dbReference type="ARBA" id="ARBA00022842"/>
    </source>
</evidence>